<evidence type="ECO:0000256" key="2">
    <source>
        <dbReference type="ARBA" id="ARBA00022475"/>
    </source>
</evidence>
<feature type="transmembrane region" description="Helical" evidence="6">
    <location>
        <begin position="187"/>
        <end position="205"/>
    </location>
</feature>
<evidence type="ECO:0000256" key="4">
    <source>
        <dbReference type="ARBA" id="ARBA00022989"/>
    </source>
</evidence>
<comment type="caution">
    <text evidence="7">The sequence shown here is derived from an EMBL/GenBank/DDBJ whole genome shotgun (WGS) entry which is preliminary data.</text>
</comment>
<evidence type="ECO:0000256" key="5">
    <source>
        <dbReference type="ARBA" id="ARBA00023136"/>
    </source>
</evidence>
<dbReference type="RefSeq" id="WP_157021771.1">
    <property type="nucleotide sequence ID" value="NZ_WQLV01000002.1"/>
</dbReference>
<feature type="transmembrane region" description="Helical" evidence="6">
    <location>
        <begin position="73"/>
        <end position="93"/>
    </location>
</feature>
<dbReference type="Proteomes" id="UP000478892">
    <property type="component" value="Unassembled WGS sequence"/>
</dbReference>
<keyword evidence="4 6" id="KW-1133">Transmembrane helix</keyword>
<dbReference type="PANTHER" id="PTHR30086">
    <property type="entry name" value="ARGININE EXPORTER PROTEIN ARGO"/>
    <property type="match status" value="1"/>
</dbReference>
<accession>A0A6L6WIH5</accession>
<keyword evidence="3 6" id="KW-0812">Transmembrane</keyword>
<feature type="transmembrane region" description="Helical" evidence="6">
    <location>
        <begin position="43"/>
        <end position="67"/>
    </location>
</feature>
<dbReference type="GO" id="GO:0005886">
    <property type="term" value="C:plasma membrane"/>
    <property type="evidence" value="ECO:0007669"/>
    <property type="project" value="UniProtKB-SubCell"/>
</dbReference>
<comment type="subcellular location">
    <subcellularLocation>
        <location evidence="1">Cell membrane</location>
        <topology evidence="1">Multi-pass membrane protein</topology>
    </subcellularLocation>
</comment>
<feature type="transmembrane region" description="Helical" evidence="6">
    <location>
        <begin position="114"/>
        <end position="135"/>
    </location>
</feature>
<gene>
    <name evidence="7" type="ORF">GO984_06820</name>
</gene>
<sequence length="206" mass="21745">MSVSIGDLALYAGALFVLFLTPGPVWLAVIARSVSGGFRAAWPLALGVACGDILWPLTAVVGMSWLVSEVEGLLGLLRWVASLMFIVLGVMLIRHAGDGVQENRALTRPGTWAGFLAGVAVILSNPKAVLFYMGLLPGFFDLSQLSKWDVVAIVALSFLVPLLGNLAMAGSIHYLRGVITNPAVLRQINLVSAVLLICVGLAIPLL</sequence>
<proteinExistence type="predicted"/>
<reference evidence="7 8" key="1">
    <citation type="submission" date="2019-12" db="EMBL/GenBank/DDBJ databases">
        <authorList>
            <person name="Zhang Y.-J."/>
        </authorList>
    </citation>
    <scope>NUCLEOTIDE SEQUENCE [LARGE SCALE GENOMIC DNA]</scope>
    <source>
        <strain evidence="7 8">CY05</strain>
    </source>
</reference>
<dbReference type="InterPro" id="IPR001123">
    <property type="entry name" value="LeuE-type"/>
</dbReference>
<feature type="transmembrane region" description="Helical" evidence="6">
    <location>
        <begin position="12"/>
        <end position="31"/>
    </location>
</feature>
<dbReference type="GO" id="GO:0015171">
    <property type="term" value="F:amino acid transmembrane transporter activity"/>
    <property type="evidence" value="ECO:0007669"/>
    <property type="project" value="TreeGrafter"/>
</dbReference>
<evidence type="ECO:0000256" key="6">
    <source>
        <dbReference type="SAM" id="Phobius"/>
    </source>
</evidence>
<evidence type="ECO:0000313" key="7">
    <source>
        <dbReference type="EMBL" id="MVO15522.1"/>
    </source>
</evidence>
<feature type="transmembrane region" description="Helical" evidence="6">
    <location>
        <begin position="150"/>
        <end position="175"/>
    </location>
</feature>
<evidence type="ECO:0000256" key="3">
    <source>
        <dbReference type="ARBA" id="ARBA00022692"/>
    </source>
</evidence>
<evidence type="ECO:0000256" key="1">
    <source>
        <dbReference type="ARBA" id="ARBA00004651"/>
    </source>
</evidence>
<dbReference type="AlphaFoldDB" id="A0A6L6WIH5"/>
<dbReference type="PANTHER" id="PTHR30086:SF20">
    <property type="entry name" value="ARGININE EXPORTER PROTEIN ARGO-RELATED"/>
    <property type="match status" value="1"/>
</dbReference>
<keyword evidence="8" id="KW-1185">Reference proteome</keyword>
<dbReference type="EMBL" id="WQLV01000002">
    <property type="protein sequence ID" value="MVO15522.1"/>
    <property type="molecule type" value="Genomic_DNA"/>
</dbReference>
<evidence type="ECO:0000313" key="8">
    <source>
        <dbReference type="Proteomes" id="UP000478892"/>
    </source>
</evidence>
<protein>
    <submittedName>
        <fullName evidence="7">LysE family translocator</fullName>
    </submittedName>
</protein>
<keyword evidence="2" id="KW-1003">Cell membrane</keyword>
<organism evidence="7 8">
    <name type="scientific">Parasedimentitalea huanghaiensis</name>
    <dbReference type="NCBI Taxonomy" id="2682100"/>
    <lineage>
        <taxon>Bacteria</taxon>
        <taxon>Pseudomonadati</taxon>
        <taxon>Pseudomonadota</taxon>
        <taxon>Alphaproteobacteria</taxon>
        <taxon>Rhodobacterales</taxon>
        <taxon>Paracoccaceae</taxon>
        <taxon>Parasedimentitalea</taxon>
    </lineage>
</organism>
<keyword evidence="5 6" id="KW-0472">Membrane</keyword>
<dbReference type="Pfam" id="PF01810">
    <property type="entry name" value="LysE"/>
    <property type="match status" value="1"/>
</dbReference>
<name>A0A6L6WIH5_9RHOB</name>